<accession>A0ABQ0C5I6</accession>
<protein>
    <recommendedName>
        <fullName evidence="12">Riboflavin biosynthesis protein RibD</fullName>
    </recommendedName>
    <domain>
        <recommendedName>
            <fullName evidence="12">Diaminohydroxyphosphoribosylaminopyrimidine deaminase</fullName>
            <shortName evidence="12">DRAP deaminase</shortName>
            <ecNumber evidence="12">3.5.4.26</ecNumber>
        </recommendedName>
        <alternativeName>
            <fullName evidence="12">Riboflavin-specific deaminase</fullName>
        </alternativeName>
    </domain>
    <domain>
        <recommendedName>
            <fullName evidence="12">5-amino-6-(5-phosphoribosylamino)uracil reductase</fullName>
            <ecNumber evidence="12">1.1.1.193</ecNumber>
        </recommendedName>
        <alternativeName>
            <fullName evidence="12">HTP reductase</fullName>
        </alternativeName>
    </domain>
</protein>
<evidence type="ECO:0000256" key="10">
    <source>
        <dbReference type="ARBA" id="ARBA00023002"/>
    </source>
</evidence>
<dbReference type="InterPro" id="IPR016193">
    <property type="entry name" value="Cytidine_deaminase-like"/>
</dbReference>
<keyword evidence="8 12" id="KW-0862">Zinc</keyword>
<dbReference type="Gene3D" id="3.40.430.10">
    <property type="entry name" value="Dihydrofolate Reductase, subunit A"/>
    <property type="match status" value="1"/>
</dbReference>
<evidence type="ECO:0000256" key="7">
    <source>
        <dbReference type="ARBA" id="ARBA00022723"/>
    </source>
</evidence>
<feature type="domain" description="CMP/dCMP-type deaminase" evidence="13">
    <location>
        <begin position="2"/>
        <end position="124"/>
    </location>
</feature>
<comment type="function">
    <text evidence="1 12">Converts 2,5-diamino-6-(ribosylamino)-4(3h)-pyrimidinone 5'-phosphate into 5-amino-6-(ribosylamino)-2,4(1h,3h)-pyrimidinedione 5'-phosphate.</text>
</comment>
<dbReference type="RefSeq" id="WP_420903695.1">
    <property type="nucleotide sequence ID" value="NZ_BAAFGK010000001.1"/>
</dbReference>
<keyword evidence="9 12" id="KW-0521">NADP</keyword>
<evidence type="ECO:0000313" key="14">
    <source>
        <dbReference type="EMBL" id="GAB0055985.1"/>
    </source>
</evidence>
<reference evidence="14 15" key="1">
    <citation type="submission" date="2024-05" db="EMBL/GenBank/DDBJ databases">
        <authorList>
            <consortium name="Candidatus Magnetaquicoccaceae bacterium FCR-1 genome sequencing consortium"/>
            <person name="Shimoshige H."/>
            <person name="Shimamura S."/>
            <person name="Taoka A."/>
            <person name="Kobayashi H."/>
            <person name="Maekawa T."/>
        </authorList>
    </citation>
    <scope>NUCLEOTIDE SEQUENCE [LARGE SCALE GENOMIC DNA]</scope>
    <source>
        <strain evidence="14 15">FCR-1</strain>
    </source>
</reference>
<comment type="pathway">
    <text evidence="3 12">Cofactor biosynthesis; riboflavin biosynthesis; 5-amino-6-(D-ribitylamino)uracil from GTP: step 3/4.</text>
</comment>
<evidence type="ECO:0000259" key="13">
    <source>
        <dbReference type="PROSITE" id="PS51747"/>
    </source>
</evidence>
<reference evidence="14 15" key="2">
    <citation type="submission" date="2024-09" db="EMBL/GenBank/DDBJ databases">
        <title>Draft genome sequence of Candidatus Magnetaquicoccaceae bacterium FCR-1.</title>
        <authorList>
            <person name="Shimoshige H."/>
            <person name="Shimamura S."/>
            <person name="Taoka A."/>
            <person name="Kobayashi H."/>
            <person name="Maekawa T."/>
        </authorList>
    </citation>
    <scope>NUCLEOTIDE SEQUENCE [LARGE SCALE GENOMIC DNA]</scope>
    <source>
        <strain evidence="14 15">FCR-1</strain>
    </source>
</reference>
<keyword evidence="7 12" id="KW-0479">Metal-binding</keyword>
<dbReference type="Proteomes" id="UP001628193">
    <property type="component" value="Unassembled WGS sequence"/>
</dbReference>
<keyword evidence="6 12" id="KW-0686">Riboflavin biosynthesis</keyword>
<dbReference type="PANTHER" id="PTHR38011:SF7">
    <property type="entry name" value="2,5-DIAMINO-6-RIBOSYLAMINO-4(3H)-PYRIMIDINONE 5'-PHOSPHATE REDUCTASE"/>
    <property type="match status" value="1"/>
</dbReference>
<comment type="pathway">
    <text evidence="2 12">Cofactor biosynthesis; riboflavin biosynthesis; 5-amino-6-(D-ribitylamino)uracil from GTP: step 2/4.</text>
</comment>
<evidence type="ECO:0000256" key="12">
    <source>
        <dbReference type="PIRNR" id="PIRNR006769"/>
    </source>
</evidence>
<keyword evidence="15" id="KW-1185">Reference proteome</keyword>
<evidence type="ECO:0000256" key="6">
    <source>
        <dbReference type="ARBA" id="ARBA00022619"/>
    </source>
</evidence>
<dbReference type="PROSITE" id="PS51747">
    <property type="entry name" value="CYT_DCMP_DEAMINASES_2"/>
    <property type="match status" value="1"/>
</dbReference>
<dbReference type="PROSITE" id="PS00903">
    <property type="entry name" value="CYT_DCMP_DEAMINASES_1"/>
    <property type="match status" value="1"/>
</dbReference>
<dbReference type="InterPro" id="IPR016192">
    <property type="entry name" value="APOBEC/CMP_deaminase_Zn-bd"/>
</dbReference>
<evidence type="ECO:0000256" key="8">
    <source>
        <dbReference type="ARBA" id="ARBA00022833"/>
    </source>
</evidence>
<dbReference type="NCBIfam" id="TIGR00227">
    <property type="entry name" value="ribD_Cterm"/>
    <property type="match status" value="1"/>
</dbReference>
<dbReference type="SUPFAM" id="SSF53597">
    <property type="entry name" value="Dihydrofolate reductase-like"/>
    <property type="match status" value="1"/>
</dbReference>
<dbReference type="InterPro" id="IPR002125">
    <property type="entry name" value="CMP_dCMP_dom"/>
</dbReference>
<organism evidence="14 15">
    <name type="scientific">Candidatus Magnetaquiglobus chichijimensis</name>
    <dbReference type="NCBI Taxonomy" id="3141448"/>
    <lineage>
        <taxon>Bacteria</taxon>
        <taxon>Pseudomonadati</taxon>
        <taxon>Pseudomonadota</taxon>
        <taxon>Magnetococcia</taxon>
        <taxon>Magnetococcales</taxon>
        <taxon>Candidatus Magnetaquicoccaceae</taxon>
        <taxon>Candidatus Magnetaquiglobus</taxon>
    </lineage>
</organism>
<dbReference type="PIRSF" id="PIRSF006769">
    <property type="entry name" value="RibD"/>
    <property type="match status" value="1"/>
</dbReference>
<comment type="similarity">
    <text evidence="5 12">In the C-terminal section; belongs to the HTP reductase family.</text>
</comment>
<comment type="catalytic activity">
    <reaction evidence="12">
        <text>5-amino-6-(5-phospho-D-ribitylamino)uracil + NADP(+) = 5-amino-6-(5-phospho-D-ribosylamino)uracil + NADPH + H(+)</text>
        <dbReference type="Rhea" id="RHEA:17845"/>
        <dbReference type="ChEBI" id="CHEBI:15378"/>
        <dbReference type="ChEBI" id="CHEBI:57783"/>
        <dbReference type="ChEBI" id="CHEBI:58349"/>
        <dbReference type="ChEBI" id="CHEBI:58421"/>
        <dbReference type="ChEBI" id="CHEBI:58453"/>
        <dbReference type="EC" id="1.1.1.193"/>
    </reaction>
</comment>
<evidence type="ECO:0000256" key="5">
    <source>
        <dbReference type="ARBA" id="ARBA00007417"/>
    </source>
</evidence>
<dbReference type="Pfam" id="PF00383">
    <property type="entry name" value="dCMP_cyt_deam_1"/>
    <property type="match status" value="1"/>
</dbReference>
<evidence type="ECO:0000256" key="1">
    <source>
        <dbReference type="ARBA" id="ARBA00002151"/>
    </source>
</evidence>
<dbReference type="InterPro" id="IPR024072">
    <property type="entry name" value="DHFR-like_dom_sf"/>
</dbReference>
<evidence type="ECO:0000256" key="3">
    <source>
        <dbReference type="ARBA" id="ARBA00004910"/>
    </source>
</evidence>
<dbReference type="InterPro" id="IPR004794">
    <property type="entry name" value="Eubact_RibD"/>
</dbReference>
<comment type="catalytic activity">
    <reaction evidence="12">
        <text>2,5-diamino-6-hydroxy-4-(5-phosphoribosylamino)-pyrimidine + H2O + H(+) = 5-amino-6-(5-phospho-D-ribosylamino)uracil + NH4(+)</text>
        <dbReference type="Rhea" id="RHEA:21868"/>
        <dbReference type="ChEBI" id="CHEBI:15377"/>
        <dbReference type="ChEBI" id="CHEBI:15378"/>
        <dbReference type="ChEBI" id="CHEBI:28938"/>
        <dbReference type="ChEBI" id="CHEBI:58453"/>
        <dbReference type="ChEBI" id="CHEBI:58614"/>
        <dbReference type="EC" id="3.5.4.26"/>
    </reaction>
</comment>
<proteinExistence type="inferred from homology"/>
<dbReference type="NCBIfam" id="TIGR00326">
    <property type="entry name" value="eubact_ribD"/>
    <property type="match status" value="1"/>
</dbReference>
<comment type="similarity">
    <text evidence="4 12">In the N-terminal section; belongs to the cytidine and deoxycytidylate deaminase family.</text>
</comment>
<comment type="cofactor">
    <cofactor evidence="12">
        <name>Zn(2+)</name>
        <dbReference type="ChEBI" id="CHEBI:29105"/>
    </cofactor>
    <text evidence="12">Binds 1 zinc ion.</text>
</comment>
<evidence type="ECO:0000256" key="4">
    <source>
        <dbReference type="ARBA" id="ARBA00005259"/>
    </source>
</evidence>
<dbReference type="Pfam" id="PF01872">
    <property type="entry name" value="RibD_C"/>
    <property type="match status" value="1"/>
</dbReference>
<evidence type="ECO:0000256" key="9">
    <source>
        <dbReference type="ARBA" id="ARBA00022857"/>
    </source>
</evidence>
<gene>
    <name evidence="14" type="primary">ribD</name>
    <name evidence="14" type="ORF">SIID45300_00284</name>
</gene>
<dbReference type="InterPro" id="IPR002734">
    <property type="entry name" value="RibDG_C"/>
</dbReference>
<dbReference type="SUPFAM" id="SSF53927">
    <property type="entry name" value="Cytidine deaminase-like"/>
    <property type="match status" value="1"/>
</dbReference>
<dbReference type="InterPro" id="IPR050765">
    <property type="entry name" value="Riboflavin_Biosynth_HTPR"/>
</dbReference>
<evidence type="ECO:0000256" key="2">
    <source>
        <dbReference type="ARBA" id="ARBA00004882"/>
    </source>
</evidence>
<comment type="caution">
    <text evidence="14">The sequence shown here is derived from an EMBL/GenBank/DDBJ whole genome shotgun (WGS) entry which is preliminary data.</text>
</comment>
<evidence type="ECO:0000313" key="15">
    <source>
        <dbReference type="Proteomes" id="UP001628193"/>
    </source>
</evidence>
<dbReference type="CDD" id="cd01284">
    <property type="entry name" value="Riboflavin_deaminase-reductase"/>
    <property type="match status" value="1"/>
</dbReference>
<dbReference type="InterPro" id="IPR011549">
    <property type="entry name" value="RibD_C"/>
</dbReference>
<evidence type="ECO:0000256" key="11">
    <source>
        <dbReference type="ARBA" id="ARBA00023268"/>
    </source>
</evidence>
<dbReference type="EC" id="3.5.4.26" evidence="12"/>
<dbReference type="PANTHER" id="PTHR38011">
    <property type="entry name" value="DIHYDROFOLATE REDUCTASE FAMILY PROTEIN (AFU_ORTHOLOGUE AFUA_8G06820)"/>
    <property type="match status" value="1"/>
</dbReference>
<sequence>MNHDRRYMALALRLAARATGRTRPNPVVGCVIVRDGEIVGQGYHPQAGAPHAEVFALREAGERARGACAYVNLEPCSHHGRTPPCADALIRAGVTRVVVAMIDPNLQVSGRGVERLRAAGIEVVVGVRAEEAFELNRPFVTWIEQERPLITLKLAASLDGKTATRTGESQWITGPAARARVQRMRDQHDAVLVGIGTILADDPRLNCRMPGGRDPVRVVVDSRLRIPDDARVFDSSVDSPLWIATGRGANFARAEALGSRANVRVIPCRETPDGRVNLSDLMSRLAELDLTSVLCEAGSVLTGALLEAGLADRLALFVAPKLIGGKDSRGLLDSIGIGSLADAQRLVNMNVSQVGEDLLIEGDFEGSRCLLA</sequence>
<dbReference type="EMBL" id="BAAFGK010000001">
    <property type="protein sequence ID" value="GAB0055985.1"/>
    <property type="molecule type" value="Genomic_DNA"/>
</dbReference>
<name>A0ABQ0C5I6_9PROT</name>
<dbReference type="EC" id="1.1.1.193" evidence="12"/>
<keyword evidence="12" id="KW-0378">Hydrolase</keyword>
<keyword evidence="10 12" id="KW-0560">Oxidoreductase</keyword>
<keyword evidence="11" id="KW-0511">Multifunctional enzyme</keyword>
<dbReference type="Gene3D" id="3.40.140.10">
    <property type="entry name" value="Cytidine Deaminase, domain 2"/>
    <property type="match status" value="1"/>
</dbReference>